<reference evidence="2 3" key="1">
    <citation type="submission" date="2017-08" db="EMBL/GenBank/DDBJ databases">
        <title>Mesorhizobium wenxinae sp. nov., a novel rhizobial species isolated from root nodules of chickpea (Cicer arietinum L.).</title>
        <authorList>
            <person name="Zhang J."/>
        </authorList>
    </citation>
    <scope>NUCLEOTIDE SEQUENCE [LARGE SCALE GENOMIC DNA]</scope>
    <source>
        <strain evidence="3">WYCCWR 10019</strain>
    </source>
</reference>
<dbReference type="PROSITE" id="PS50125">
    <property type="entry name" value="GUANYLATE_CYCLASE_2"/>
    <property type="match status" value="1"/>
</dbReference>
<dbReference type="InterPro" id="IPR050697">
    <property type="entry name" value="Adenylyl/Guanylyl_Cyclase_3/4"/>
</dbReference>
<dbReference type="InterPro" id="IPR029787">
    <property type="entry name" value="Nucleotide_cyclase"/>
</dbReference>
<dbReference type="GO" id="GO:0035556">
    <property type="term" value="P:intracellular signal transduction"/>
    <property type="evidence" value="ECO:0007669"/>
    <property type="project" value="InterPro"/>
</dbReference>
<gene>
    <name evidence="2" type="ORF">CIT31_20770</name>
</gene>
<dbReference type="SUPFAM" id="SSF53474">
    <property type="entry name" value="alpha/beta-Hydrolases"/>
    <property type="match status" value="1"/>
</dbReference>
<dbReference type="EMBL" id="NPKH01000024">
    <property type="protein sequence ID" value="PAP93871.1"/>
    <property type="molecule type" value="Genomic_DNA"/>
</dbReference>
<comment type="caution">
    <text evidence="2">The sequence shown here is derived from an EMBL/GenBank/DDBJ whole genome shotgun (WGS) entry which is preliminary data.</text>
</comment>
<evidence type="ECO:0000313" key="2">
    <source>
        <dbReference type="EMBL" id="PAP93871.1"/>
    </source>
</evidence>
<dbReference type="Gene3D" id="3.40.50.1820">
    <property type="entry name" value="alpha/beta hydrolase"/>
    <property type="match status" value="1"/>
</dbReference>
<dbReference type="SMART" id="SM00044">
    <property type="entry name" value="CYCc"/>
    <property type="match status" value="1"/>
</dbReference>
<dbReference type="PRINTS" id="PR00111">
    <property type="entry name" value="ABHYDROLASE"/>
</dbReference>
<proteinExistence type="predicted"/>
<dbReference type="AlphaFoldDB" id="A0A271KDN0"/>
<dbReference type="Pfam" id="PF00211">
    <property type="entry name" value="Guanylate_cyc"/>
    <property type="match status" value="1"/>
</dbReference>
<feature type="domain" description="Guanylate cyclase" evidence="1">
    <location>
        <begin position="16"/>
        <end position="133"/>
    </location>
</feature>
<sequence length="471" mass="51867">MGPFRSLRVTTRRLAAILAADVVGFSSMMERDEEGTFARIKALQRTILAPQIANHQGRLVKTTGDGFLAEFASPIEALRAAIAIQGAINLSSDRPDCPSNPVAIRIGINLGDVIVEDDGDIYGEGVNVAARLEALAPAGGILISGKVHDEVEGKLNCGFEDRGSKSVKNIARPVRTYLVQREEPAAARSIRGAALQQEIEYCRAPDGVRLAWAKVGTGPPIVKAANWLNHLEYDWESPVWRAFLERLARGNTLIRYDARGNGLSDWDVPDVSLDAWVSDLKAVVDDAGLDRFALLGVSQGCAVSIAFAERYPERVSHLILYGGFALGARKRSPESRAKRDAMATLMRFGWGADEPVFRQMFTSQFMPDATKEQADVWNELQRRTTSPECAVRYFETVGDLDVRDLLPRVQARTLVMHVRGDLIAPLESGREVAAGIPDARFVAMEGRSHLVQEGEPAFERIFEEIRLFLSR</sequence>
<dbReference type="InterPro" id="IPR000073">
    <property type="entry name" value="AB_hydrolase_1"/>
</dbReference>
<dbReference type="Proteomes" id="UP000215931">
    <property type="component" value="Unassembled WGS sequence"/>
</dbReference>
<evidence type="ECO:0000313" key="3">
    <source>
        <dbReference type="Proteomes" id="UP000215931"/>
    </source>
</evidence>
<dbReference type="OrthoDB" id="7267294at2"/>
<dbReference type="Pfam" id="PF00561">
    <property type="entry name" value="Abhydrolase_1"/>
    <property type="match status" value="1"/>
</dbReference>
<dbReference type="Gene3D" id="3.30.70.1230">
    <property type="entry name" value="Nucleotide cyclase"/>
    <property type="match status" value="1"/>
</dbReference>
<protein>
    <submittedName>
        <fullName evidence="2">Family 3 adenylate cyclase</fullName>
    </submittedName>
</protein>
<dbReference type="PANTHER" id="PTHR43081:SF19">
    <property type="entry name" value="PH-SENSITIVE ADENYLATE CYCLASE RV1264"/>
    <property type="match status" value="1"/>
</dbReference>
<dbReference type="CDD" id="cd07302">
    <property type="entry name" value="CHD"/>
    <property type="match status" value="1"/>
</dbReference>
<name>A0A271KDN0_9HYPH</name>
<dbReference type="InterPro" id="IPR001054">
    <property type="entry name" value="A/G_cyclase"/>
</dbReference>
<evidence type="ECO:0000259" key="1">
    <source>
        <dbReference type="PROSITE" id="PS50125"/>
    </source>
</evidence>
<keyword evidence="3" id="KW-1185">Reference proteome</keyword>
<organism evidence="2 3">
    <name type="scientific">Mesorhizobium wenxiniae</name>
    <dbReference type="NCBI Taxonomy" id="2014805"/>
    <lineage>
        <taxon>Bacteria</taxon>
        <taxon>Pseudomonadati</taxon>
        <taxon>Pseudomonadota</taxon>
        <taxon>Alphaproteobacteria</taxon>
        <taxon>Hyphomicrobiales</taxon>
        <taxon>Phyllobacteriaceae</taxon>
        <taxon>Mesorhizobium</taxon>
    </lineage>
</organism>
<accession>A0A271KDN0</accession>
<dbReference type="InterPro" id="IPR029058">
    <property type="entry name" value="AB_hydrolase_fold"/>
</dbReference>
<dbReference type="SUPFAM" id="SSF55073">
    <property type="entry name" value="Nucleotide cyclase"/>
    <property type="match status" value="1"/>
</dbReference>
<dbReference type="GO" id="GO:0006171">
    <property type="term" value="P:cAMP biosynthetic process"/>
    <property type="evidence" value="ECO:0007669"/>
    <property type="project" value="TreeGrafter"/>
</dbReference>
<dbReference type="GO" id="GO:0004016">
    <property type="term" value="F:adenylate cyclase activity"/>
    <property type="evidence" value="ECO:0007669"/>
    <property type="project" value="UniProtKB-ARBA"/>
</dbReference>
<dbReference type="PANTHER" id="PTHR43081">
    <property type="entry name" value="ADENYLATE CYCLASE, TERMINAL-DIFFERENTIATION SPECIFIC-RELATED"/>
    <property type="match status" value="1"/>
</dbReference>